<dbReference type="InterPro" id="IPR050190">
    <property type="entry name" value="UPF0213_domain"/>
</dbReference>
<dbReference type="CDD" id="cd10449">
    <property type="entry name" value="GIY-YIG_SLX1_like"/>
    <property type="match status" value="1"/>
</dbReference>
<dbReference type="GO" id="GO:0004519">
    <property type="term" value="F:endonuclease activity"/>
    <property type="evidence" value="ECO:0007669"/>
    <property type="project" value="UniProtKB-KW"/>
</dbReference>
<evidence type="ECO:0000313" key="4">
    <source>
        <dbReference type="Proteomes" id="UP000230154"/>
    </source>
</evidence>
<evidence type="ECO:0000256" key="1">
    <source>
        <dbReference type="ARBA" id="ARBA00007435"/>
    </source>
</evidence>
<dbReference type="PROSITE" id="PS50164">
    <property type="entry name" value="GIY_YIG"/>
    <property type="match status" value="1"/>
</dbReference>
<sequence length="83" mass="9576">MYYTYVLINSRGETYVGQTACIEARLKAHNSGVCFSTRNRGPWKILFFESCETRSDAMRMEKYLKTGKGRDYIRYVVESAAAD</sequence>
<dbReference type="EMBL" id="PFCB01000009">
    <property type="protein sequence ID" value="PIR74699.1"/>
    <property type="molecule type" value="Genomic_DNA"/>
</dbReference>
<dbReference type="AlphaFoldDB" id="A0A2H0TRD1"/>
<keyword evidence="3" id="KW-0540">Nuclease</keyword>
<dbReference type="Proteomes" id="UP000230154">
    <property type="component" value="Unassembled WGS sequence"/>
</dbReference>
<dbReference type="InterPro" id="IPR000305">
    <property type="entry name" value="GIY-YIG_endonuc"/>
</dbReference>
<comment type="similarity">
    <text evidence="1">Belongs to the UPF0213 family.</text>
</comment>
<name>A0A2H0TRD1_9BACT</name>
<reference evidence="4" key="1">
    <citation type="submission" date="2017-09" db="EMBL/GenBank/DDBJ databases">
        <title>Depth-based differentiation of microbial function through sediment-hosted aquifers and enrichment of novel symbionts in the deep terrestrial subsurface.</title>
        <authorList>
            <person name="Probst A.J."/>
            <person name="Ladd B."/>
            <person name="Jarett J.K."/>
            <person name="Geller-Mcgrath D.E."/>
            <person name="Sieber C.M.K."/>
            <person name="Emerson J.B."/>
            <person name="Anantharaman K."/>
            <person name="Thomas B.C."/>
            <person name="Malmstrom R."/>
            <person name="Stieglmeier M."/>
            <person name="Klingl A."/>
            <person name="Woyke T."/>
            <person name="Ryan C.M."/>
            <person name="Banfield J.F."/>
        </authorList>
    </citation>
    <scope>NUCLEOTIDE SEQUENCE [LARGE SCALE GENOMIC DNA]</scope>
</reference>
<accession>A0A2H0TRD1</accession>
<proteinExistence type="inferred from homology"/>
<protein>
    <submittedName>
        <fullName evidence="3">Endonuclease</fullName>
    </submittedName>
</protein>
<keyword evidence="3" id="KW-0378">Hydrolase</keyword>
<gene>
    <name evidence="3" type="ORF">COU35_00820</name>
</gene>
<dbReference type="PANTHER" id="PTHR34477:SF1">
    <property type="entry name" value="UPF0213 PROTEIN YHBQ"/>
    <property type="match status" value="1"/>
</dbReference>
<organism evidence="3 4">
    <name type="scientific">Candidatus Magasanikbacteria bacterium CG10_big_fil_rev_8_21_14_0_10_47_10</name>
    <dbReference type="NCBI Taxonomy" id="1974652"/>
    <lineage>
        <taxon>Bacteria</taxon>
        <taxon>Candidatus Magasanikiibacteriota</taxon>
    </lineage>
</organism>
<evidence type="ECO:0000259" key="2">
    <source>
        <dbReference type="PROSITE" id="PS50164"/>
    </source>
</evidence>
<dbReference type="SUPFAM" id="SSF82771">
    <property type="entry name" value="GIY-YIG endonuclease"/>
    <property type="match status" value="1"/>
</dbReference>
<dbReference type="InterPro" id="IPR035901">
    <property type="entry name" value="GIY-YIG_endonuc_sf"/>
</dbReference>
<dbReference type="Pfam" id="PF01541">
    <property type="entry name" value="GIY-YIG"/>
    <property type="match status" value="1"/>
</dbReference>
<evidence type="ECO:0000313" key="3">
    <source>
        <dbReference type="EMBL" id="PIR74699.1"/>
    </source>
</evidence>
<feature type="domain" description="GIY-YIG" evidence="2">
    <location>
        <begin position="1"/>
        <end position="74"/>
    </location>
</feature>
<dbReference type="Gene3D" id="3.40.1440.10">
    <property type="entry name" value="GIY-YIG endonuclease"/>
    <property type="match status" value="1"/>
</dbReference>
<keyword evidence="3" id="KW-0255">Endonuclease</keyword>
<dbReference type="PANTHER" id="PTHR34477">
    <property type="entry name" value="UPF0213 PROTEIN YHBQ"/>
    <property type="match status" value="1"/>
</dbReference>
<comment type="caution">
    <text evidence="3">The sequence shown here is derived from an EMBL/GenBank/DDBJ whole genome shotgun (WGS) entry which is preliminary data.</text>
</comment>